<evidence type="ECO:0000256" key="1">
    <source>
        <dbReference type="ARBA" id="ARBA00004651"/>
    </source>
</evidence>
<feature type="transmembrane region" description="Helical" evidence="7">
    <location>
        <begin position="217"/>
        <end position="237"/>
    </location>
</feature>
<feature type="transmembrane region" description="Helical" evidence="7">
    <location>
        <begin position="125"/>
        <end position="148"/>
    </location>
</feature>
<dbReference type="EMBL" id="BMQK01000026">
    <property type="protein sequence ID" value="GGQ87305.1"/>
    <property type="molecule type" value="Genomic_DNA"/>
</dbReference>
<dbReference type="AlphaFoldDB" id="A0A918BTB8"/>
<feature type="transmembrane region" description="Helical" evidence="7">
    <location>
        <begin position="388"/>
        <end position="410"/>
    </location>
</feature>
<reference evidence="9" key="2">
    <citation type="submission" date="2020-09" db="EMBL/GenBank/DDBJ databases">
        <authorList>
            <person name="Sun Q."/>
            <person name="Ohkuma M."/>
        </authorList>
    </citation>
    <scope>NUCLEOTIDE SEQUENCE</scope>
    <source>
        <strain evidence="9">JCM 3131</strain>
    </source>
</reference>
<feature type="transmembrane region" description="Helical" evidence="7">
    <location>
        <begin position="336"/>
        <end position="356"/>
    </location>
</feature>
<comment type="caution">
    <text evidence="9">The sequence shown here is derived from an EMBL/GenBank/DDBJ whole genome shotgun (WGS) entry which is preliminary data.</text>
</comment>
<dbReference type="Pfam" id="PF19053">
    <property type="entry name" value="EccD"/>
    <property type="match status" value="1"/>
</dbReference>
<gene>
    <name evidence="9" type="ORF">GCM10010145_65930</name>
</gene>
<feature type="transmembrane region" description="Helical" evidence="7">
    <location>
        <begin position="430"/>
        <end position="451"/>
    </location>
</feature>
<dbReference type="Gene3D" id="3.10.20.90">
    <property type="entry name" value="Phosphatidylinositol 3-kinase Catalytic Subunit, Chain A, domain 1"/>
    <property type="match status" value="1"/>
</dbReference>
<dbReference type="InterPro" id="IPR044049">
    <property type="entry name" value="EccD_transm"/>
</dbReference>
<dbReference type="Pfam" id="PF08817">
    <property type="entry name" value="YukD"/>
    <property type="match status" value="1"/>
</dbReference>
<evidence type="ECO:0000256" key="6">
    <source>
        <dbReference type="ARBA" id="ARBA00023136"/>
    </source>
</evidence>
<feature type="transmembrane region" description="Helical" evidence="7">
    <location>
        <begin position="463"/>
        <end position="483"/>
    </location>
</feature>
<name>A0A918BTB8_9ACTN</name>
<protein>
    <submittedName>
        <fullName evidence="9">Type VII secretion integral membrane protein EccD</fullName>
    </submittedName>
</protein>
<organism evidence="9 10">
    <name type="scientific">Streptomyces ruber</name>
    <dbReference type="NCBI Taxonomy" id="83378"/>
    <lineage>
        <taxon>Bacteria</taxon>
        <taxon>Bacillati</taxon>
        <taxon>Actinomycetota</taxon>
        <taxon>Actinomycetes</taxon>
        <taxon>Kitasatosporales</taxon>
        <taxon>Streptomycetaceae</taxon>
        <taxon>Streptomyces</taxon>
    </lineage>
</organism>
<dbReference type="NCBIfam" id="TIGR03920">
    <property type="entry name" value="T7SS_EccD"/>
    <property type="match status" value="1"/>
</dbReference>
<evidence type="ECO:0000256" key="5">
    <source>
        <dbReference type="ARBA" id="ARBA00022989"/>
    </source>
</evidence>
<feature type="transmembrane region" description="Helical" evidence="7">
    <location>
        <begin position="270"/>
        <end position="291"/>
    </location>
</feature>
<dbReference type="GO" id="GO:0005886">
    <property type="term" value="C:plasma membrane"/>
    <property type="evidence" value="ECO:0007669"/>
    <property type="project" value="UniProtKB-SubCell"/>
</dbReference>
<dbReference type="Proteomes" id="UP000620156">
    <property type="component" value="Unassembled WGS sequence"/>
</dbReference>
<keyword evidence="6 7" id="KW-0472">Membrane</keyword>
<feature type="domain" description="EccD-like transmembrane" evidence="8">
    <location>
        <begin position="126"/>
        <end position="491"/>
    </location>
</feature>
<evidence type="ECO:0000259" key="8">
    <source>
        <dbReference type="Pfam" id="PF19053"/>
    </source>
</evidence>
<feature type="transmembrane region" description="Helical" evidence="7">
    <location>
        <begin position="160"/>
        <end position="180"/>
    </location>
</feature>
<evidence type="ECO:0000313" key="10">
    <source>
        <dbReference type="Proteomes" id="UP000620156"/>
    </source>
</evidence>
<feature type="transmembrane region" description="Helical" evidence="7">
    <location>
        <begin position="362"/>
        <end position="381"/>
    </location>
</feature>
<dbReference type="PIRSF" id="PIRSF017804">
    <property type="entry name" value="Secretion_EccD1"/>
    <property type="match status" value="1"/>
</dbReference>
<keyword evidence="10" id="KW-1185">Reference proteome</keyword>
<reference evidence="9" key="1">
    <citation type="journal article" date="2014" name="Int. J. Syst. Evol. Microbiol.">
        <title>Complete genome sequence of Corynebacterium casei LMG S-19264T (=DSM 44701T), isolated from a smear-ripened cheese.</title>
        <authorList>
            <consortium name="US DOE Joint Genome Institute (JGI-PGF)"/>
            <person name="Walter F."/>
            <person name="Albersmeier A."/>
            <person name="Kalinowski J."/>
            <person name="Ruckert C."/>
        </authorList>
    </citation>
    <scope>NUCLEOTIDE SEQUENCE</scope>
    <source>
        <strain evidence="9">JCM 3131</strain>
    </source>
</reference>
<evidence type="ECO:0000256" key="2">
    <source>
        <dbReference type="ARBA" id="ARBA00006162"/>
    </source>
</evidence>
<proteinExistence type="inferred from homology"/>
<keyword evidence="3" id="KW-1003">Cell membrane</keyword>
<evidence type="ECO:0000256" key="7">
    <source>
        <dbReference type="SAM" id="Phobius"/>
    </source>
</evidence>
<keyword evidence="4 7" id="KW-0812">Transmembrane</keyword>
<evidence type="ECO:0000313" key="9">
    <source>
        <dbReference type="EMBL" id="GGQ87305.1"/>
    </source>
</evidence>
<dbReference type="InterPro" id="IPR006707">
    <property type="entry name" value="T7SS_EccD"/>
</dbReference>
<evidence type="ECO:0000256" key="4">
    <source>
        <dbReference type="ARBA" id="ARBA00022692"/>
    </source>
</evidence>
<dbReference type="InterPro" id="IPR024962">
    <property type="entry name" value="YukD-like"/>
</dbReference>
<feature type="transmembrane region" description="Helical" evidence="7">
    <location>
        <begin position="244"/>
        <end position="264"/>
    </location>
</feature>
<keyword evidence="5 7" id="KW-1133">Transmembrane helix</keyword>
<accession>A0A918BTB8</accession>
<comment type="similarity">
    <text evidence="2">Belongs to the EccD/Snm4 family.</text>
</comment>
<sequence>MSYRGKYHVSTGTSTGFCRITIAAPDSRVDVALPEDLPIQDLFPEIVRLSGLVQADAGPAGYHLVSREGQVLDASRSLLEQRVRDGDVLLLRTFADSLPPAVHDDVVDAIAAAVKRDLRGWNDDLMRVAGLVAGALLLVMLGFVFWFADPVRHDMNGLQGILAGVTAVALTALAGVRARVYDDRGSAVAFGVSALPHALIAGSGIIPQDAGEGPGRIQFLVGCVTVLVLSVVLIMLLPQGDAPFVGAALAAAIGTLAVFVGVLTEARPREIAAGAAVVALAVVGFLPGWSARFAKLPIGFRNPEELARARREGREGDLEAFDVQQIVAQTSRGHELLLGLVGGCAAVVVGAGGAVLGFSDNGWAQLLALCTGLAAMLRARLFRYTAQVACLFVAGVVTLGLLVLGLAISPPADILVELAQGNTGPVDVRTLWLGASVAAGVLILIAIALIVPRKGLSPFWGRMLDLADSLVLLSLIPVCLAVLDVYAKVRGGV</sequence>
<feature type="transmembrane region" description="Helical" evidence="7">
    <location>
        <begin position="187"/>
        <end position="205"/>
    </location>
</feature>
<evidence type="ECO:0000256" key="3">
    <source>
        <dbReference type="ARBA" id="ARBA00022475"/>
    </source>
</evidence>
<comment type="subcellular location">
    <subcellularLocation>
        <location evidence="1">Cell membrane</location>
        <topology evidence="1">Multi-pass membrane protein</topology>
    </subcellularLocation>
</comment>